<dbReference type="EMBL" id="MU864948">
    <property type="protein sequence ID" value="KAK4464432.1"/>
    <property type="molecule type" value="Genomic_DNA"/>
</dbReference>
<keyword evidence="1" id="KW-0732">Signal</keyword>
<accession>A0AAV9HU57</accession>
<sequence length="119" mass="13265">MHLNVASLAISALALAARVSADRMIVFQYCFFTACSSPGTWYTAHGSYDVDASEGCRNPDVPGMTQLCVDWGKSRGHFYFLGQNKRCIRETSSDFQTCSDDFGFATCSDVYWDEVPCTW</sequence>
<reference evidence="2" key="2">
    <citation type="submission" date="2023-06" db="EMBL/GenBank/DDBJ databases">
        <authorList>
            <consortium name="Lawrence Berkeley National Laboratory"/>
            <person name="Mondo S.J."/>
            <person name="Hensen N."/>
            <person name="Bonometti L."/>
            <person name="Westerberg I."/>
            <person name="Brannstrom I.O."/>
            <person name="Guillou S."/>
            <person name="Cros-Aarteil S."/>
            <person name="Calhoun S."/>
            <person name="Haridas S."/>
            <person name="Kuo A."/>
            <person name="Pangilinan J."/>
            <person name="Riley R."/>
            <person name="Labutti K."/>
            <person name="Andreopoulos B."/>
            <person name="Lipzen A."/>
            <person name="Chen C."/>
            <person name="Yanf M."/>
            <person name="Daum C."/>
            <person name="Ng V."/>
            <person name="Clum A."/>
            <person name="Steindorff A."/>
            <person name="Ohm R."/>
            <person name="Martin F."/>
            <person name="Silar P."/>
            <person name="Natvig D."/>
            <person name="Lalanne C."/>
            <person name="Gautier V."/>
            <person name="Ament-Velasquez S.L."/>
            <person name="Kruys A."/>
            <person name="Hutchinson M.I."/>
            <person name="Powell A.J."/>
            <person name="Barry K."/>
            <person name="Miller A.N."/>
            <person name="Grigoriev I.V."/>
            <person name="Debuchy R."/>
            <person name="Gladieux P."/>
            <person name="Thoren M.H."/>
            <person name="Johannesson H."/>
        </authorList>
    </citation>
    <scope>NUCLEOTIDE SEQUENCE</scope>
    <source>
        <strain evidence="2">PSN324</strain>
    </source>
</reference>
<evidence type="ECO:0000256" key="1">
    <source>
        <dbReference type="SAM" id="SignalP"/>
    </source>
</evidence>
<gene>
    <name evidence="2" type="ORF">QBC42DRAFT_284416</name>
</gene>
<feature type="signal peptide" evidence="1">
    <location>
        <begin position="1"/>
        <end position="21"/>
    </location>
</feature>
<feature type="chain" id="PRO_5043664672" description="Secreted protein" evidence="1">
    <location>
        <begin position="22"/>
        <end position="119"/>
    </location>
</feature>
<organism evidence="2 3">
    <name type="scientific">Cladorrhinum samala</name>
    <dbReference type="NCBI Taxonomy" id="585594"/>
    <lineage>
        <taxon>Eukaryota</taxon>
        <taxon>Fungi</taxon>
        <taxon>Dikarya</taxon>
        <taxon>Ascomycota</taxon>
        <taxon>Pezizomycotina</taxon>
        <taxon>Sordariomycetes</taxon>
        <taxon>Sordariomycetidae</taxon>
        <taxon>Sordariales</taxon>
        <taxon>Podosporaceae</taxon>
        <taxon>Cladorrhinum</taxon>
    </lineage>
</organism>
<proteinExistence type="predicted"/>
<reference evidence="2" key="1">
    <citation type="journal article" date="2023" name="Mol. Phylogenet. Evol.">
        <title>Genome-scale phylogeny and comparative genomics of the fungal order Sordariales.</title>
        <authorList>
            <person name="Hensen N."/>
            <person name="Bonometti L."/>
            <person name="Westerberg I."/>
            <person name="Brannstrom I.O."/>
            <person name="Guillou S."/>
            <person name="Cros-Aarteil S."/>
            <person name="Calhoun S."/>
            <person name="Haridas S."/>
            <person name="Kuo A."/>
            <person name="Mondo S."/>
            <person name="Pangilinan J."/>
            <person name="Riley R."/>
            <person name="LaButti K."/>
            <person name="Andreopoulos B."/>
            <person name="Lipzen A."/>
            <person name="Chen C."/>
            <person name="Yan M."/>
            <person name="Daum C."/>
            <person name="Ng V."/>
            <person name="Clum A."/>
            <person name="Steindorff A."/>
            <person name="Ohm R.A."/>
            <person name="Martin F."/>
            <person name="Silar P."/>
            <person name="Natvig D.O."/>
            <person name="Lalanne C."/>
            <person name="Gautier V."/>
            <person name="Ament-Velasquez S.L."/>
            <person name="Kruys A."/>
            <person name="Hutchinson M.I."/>
            <person name="Powell A.J."/>
            <person name="Barry K."/>
            <person name="Miller A.N."/>
            <person name="Grigoriev I.V."/>
            <person name="Debuchy R."/>
            <person name="Gladieux P."/>
            <person name="Hiltunen Thoren M."/>
            <person name="Johannesson H."/>
        </authorList>
    </citation>
    <scope>NUCLEOTIDE SEQUENCE</scope>
    <source>
        <strain evidence="2">PSN324</strain>
    </source>
</reference>
<dbReference type="Proteomes" id="UP001321749">
    <property type="component" value="Unassembled WGS sequence"/>
</dbReference>
<protein>
    <recommendedName>
        <fullName evidence="4">Secreted protein</fullName>
    </recommendedName>
</protein>
<evidence type="ECO:0000313" key="3">
    <source>
        <dbReference type="Proteomes" id="UP001321749"/>
    </source>
</evidence>
<evidence type="ECO:0008006" key="4">
    <source>
        <dbReference type="Google" id="ProtNLM"/>
    </source>
</evidence>
<comment type="caution">
    <text evidence="2">The sequence shown here is derived from an EMBL/GenBank/DDBJ whole genome shotgun (WGS) entry which is preliminary data.</text>
</comment>
<dbReference type="AlphaFoldDB" id="A0AAV9HU57"/>
<keyword evidence="3" id="KW-1185">Reference proteome</keyword>
<evidence type="ECO:0000313" key="2">
    <source>
        <dbReference type="EMBL" id="KAK4464432.1"/>
    </source>
</evidence>
<name>A0AAV9HU57_9PEZI</name>